<dbReference type="AlphaFoldDB" id="A0A1I2CGW6"/>
<dbReference type="EMBL" id="FONW01000001">
    <property type="protein sequence ID" value="SFE67619.1"/>
    <property type="molecule type" value="Genomic_DNA"/>
</dbReference>
<accession>A0A1I2CGW6</accession>
<evidence type="ECO:0000313" key="1">
    <source>
        <dbReference type="EMBL" id="SFE67619.1"/>
    </source>
</evidence>
<proteinExistence type="predicted"/>
<protein>
    <submittedName>
        <fullName evidence="1">Uncharacterized protein</fullName>
    </submittedName>
</protein>
<evidence type="ECO:0000313" key="2">
    <source>
        <dbReference type="Proteomes" id="UP000198964"/>
    </source>
</evidence>
<dbReference type="RefSeq" id="WP_093918444.1">
    <property type="nucleotide sequence ID" value="NZ_FONW01000001.1"/>
</dbReference>
<dbReference type="InterPro" id="IPR046230">
    <property type="entry name" value="DUF6263"/>
</dbReference>
<dbReference type="STRING" id="655355.SAMN05216283_101732"/>
<reference evidence="1 2" key="1">
    <citation type="submission" date="2016-10" db="EMBL/GenBank/DDBJ databases">
        <authorList>
            <person name="de Groot N.N."/>
        </authorList>
    </citation>
    <scope>NUCLEOTIDE SEQUENCE [LARGE SCALE GENOMIC DNA]</scope>
    <source>
        <strain evidence="1 2">CGMCC 1.9156</strain>
    </source>
</reference>
<gene>
    <name evidence="1" type="ORF">SAMN05216283_101732</name>
</gene>
<keyword evidence="2" id="KW-1185">Reference proteome</keyword>
<organism evidence="1 2">
    <name type="scientific">Sunxiuqinia elliptica</name>
    <dbReference type="NCBI Taxonomy" id="655355"/>
    <lineage>
        <taxon>Bacteria</taxon>
        <taxon>Pseudomonadati</taxon>
        <taxon>Bacteroidota</taxon>
        <taxon>Bacteroidia</taxon>
        <taxon>Marinilabiliales</taxon>
        <taxon>Prolixibacteraceae</taxon>
        <taxon>Sunxiuqinia</taxon>
    </lineage>
</organism>
<dbReference type="Pfam" id="PF19777">
    <property type="entry name" value="DUF6263"/>
    <property type="match status" value="1"/>
</dbReference>
<sequence>MRTKRLLTISIALILSLSTSLIFAGPKQLLRLNLQQGEAYTMAMRMENNIQQSVMGQQNEMKQVMDMTMVMKVDELTDDGNFIVSYNYSSFKMDMDAMGQSMSYDSESPDDSSPFHSVFKGITDARFQMELTPTGKIVDVEGIEEYLNTLTGGDQQVKNILPMFTDDKAFKQTMESNFSYLPEEAVSKGDKWNNVISVPALMNMNMELEYELIDVEGKQAEIKLDAVLDMNQDIDQQGMTMNMTTKGTQQGTILVNTDDGMARENTMVQDLDMLMKMTNPQTGDPMEMPMKIVSEVSYKVTKK</sequence>
<dbReference type="Proteomes" id="UP000198964">
    <property type="component" value="Unassembled WGS sequence"/>
</dbReference>
<name>A0A1I2CGW6_9BACT</name>